<protein>
    <submittedName>
        <fullName evidence="2">Craniofacial development protein 2-like</fullName>
    </submittedName>
</protein>
<gene>
    <name evidence="2" type="ORF">FWK35_00001519</name>
</gene>
<dbReference type="Proteomes" id="UP000478052">
    <property type="component" value="Unassembled WGS sequence"/>
</dbReference>
<name>A0A6G0ZGB8_APHCR</name>
<sequence length="79" mass="9395">MNAQVGKENTYKTTIGKHSLHDRRNDNGIRLINFAISKNMYNCTRFPRKNIHKETYLREADLKSRRRHRPLLNPDLTSE</sequence>
<proteinExistence type="predicted"/>
<organism evidence="2 3">
    <name type="scientific">Aphis craccivora</name>
    <name type="common">Cowpea aphid</name>
    <dbReference type="NCBI Taxonomy" id="307492"/>
    <lineage>
        <taxon>Eukaryota</taxon>
        <taxon>Metazoa</taxon>
        <taxon>Ecdysozoa</taxon>
        <taxon>Arthropoda</taxon>
        <taxon>Hexapoda</taxon>
        <taxon>Insecta</taxon>
        <taxon>Pterygota</taxon>
        <taxon>Neoptera</taxon>
        <taxon>Paraneoptera</taxon>
        <taxon>Hemiptera</taxon>
        <taxon>Sternorrhyncha</taxon>
        <taxon>Aphidomorpha</taxon>
        <taxon>Aphidoidea</taxon>
        <taxon>Aphididae</taxon>
        <taxon>Aphidini</taxon>
        <taxon>Aphis</taxon>
        <taxon>Aphis</taxon>
    </lineage>
</organism>
<keyword evidence="3" id="KW-1185">Reference proteome</keyword>
<dbReference type="EMBL" id="VUJU01000481">
    <property type="protein sequence ID" value="KAF0770135.1"/>
    <property type="molecule type" value="Genomic_DNA"/>
</dbReference>
<evidence type="ECO:0000313" key="2">
    <source>
        <dbReference type="EMBL" id="KAF0770135.1"/>
    </source>
</evidence>
<evidence type="ECO:0000313" key="3">
    <source>
        <dbReference type="Proteomes" id="UP000478052"/>
    </source>
</evidence>
<reference evidence="2 3" key="1">
    <citation type="submission" date="2019-08" db="EMBL/GenBank/DDBJ databases">
        <title>Whole genome of Aphis craccivora.</title>
        <authorList>
            <person name="Voronova N.V."/>
            <person name="Shulinski R.S."/>
            <person name="Bandarenka Y.V."/>
            <person name="Zhorov D.G."/>
            <person name="Warner D."/>
        </authorList>
    </citation>
    <scope>NUCLEOTIDE SEQUENCE [LARGE SCALE GENOMIC DNA]</scope>
    <source>
        <strain evidence="2">180601</strain>
        <tissue evidence="2">Whole Body</tissue>
    </source>
</reference>
<dbReference type="OrthoDB" id="10609892at2759"/>
<feature type="region of interest" description="Disordered" evidence="1">
    <location>
        <begin position="1"/>
        <end position="23"/>
    </location>
</feature>
<dbReference type="AlphaFoldDB" id="A0A6G0ZGB8"/>
<evidence type="ECO:0000256" key="1">
    <source>
        <dbReference type="SAM" id="MobiDB-lite"/>
    </source>
</evidence>
<comment type="caution">
    <text evidence="2">The sequence shown here is derived from an EMBL/GenBank/DDBJ whole genome shotgun (WGS) entry which is preliminary data.</text>
</comment>
<accession>A0A6G0ZGB8</accession>